<sequence length="53" mass="6104">MSDFGEAPIKMEGGIADPDAFTWSCECDECSEHYQRWKEAFDAQQKQLKEKST</sequence>
<name>A0A6J7X2P2_9CAUD</name>
<proteinExistence type="predicted"/>
<organism evidence="1">
    <name type="scientific">uncultured Caudovirales phage</name>
    <dbReference type="NCBI Taxonomy" id="2100421"/>
    <lineage>
        <taxon>Viruses</taxon>
        <taxon>Duplodnaviria</taxon>
        <taxon>Heunggongvirae</taxon>
        <taxon>Uroviricota</taxon>
        <taxon>Caudoviricetes</taxon>
        <taxon>Peduoviridae</taxon>
        <taxon>Maltschvirus</taxon>
        <taxon>Maltschvirus maltsch</taxon>
    </lineage>
</organism>
<dbReference type="EMBL" id="LR798335">
    <property type="protein sequence ID" value="CAB5224435.1"/>
    <property type="molecule type" value="Genomic_DNA"/>
</dbReference>
<gene>
    <name evidence="1" type="ORF">UFOVP393_78</name>
</gene>
<evidence type="ECO:0000313" key="1">
    <source>
        <dbReference type="EMBL" id="CAB5224435.1"/>
    </source>
</evidence>
<reference evidence="1" key="1">
    <citation type="submission" date="2020-05" db="EMBL/GenBank/DDBJ databases">
        <authorList>
            <person name="Chiriac C."/>
            <person name="Salcher M."/>
            <person name="Ghai R."/>
            <person name="Kavagutti S V."/>
        </authorList>
    </citation>
    <scope>NUCLEOTIDE SEQUENCE</scope>
</reference>
<accession>A0A6J7X2P2</accession>
<protein>
    <submittedName>
        <fullName evidence="1">Uncharacterized protein</fullName>
    </submittedName>
</protein>